<evidence type="ECO:0000256" key="1">
    <source>
        <dbReference type="SAM" id="MobiDB-lite"/>
    </source>
</evidence>
<reference evidence="2 3" key="1">
    <citation type="journal article" date="2013" name="Nat. Commun.">
        <title>Genome analysis reveals insights into physiology and longevity of the Brandt's bat Myotis brandtii.</title>
        <authorList>
            <person name="Seim I."/>
            <person name="Fang X."/>
            <person name="Xiong Z."/>
            <person name="Lobanov A.V."/>
            <person name="Huang Z."/>
            <person name="Ma S."/>
            <person name="Feng Y."/>
            <person name="Turanov A.A."/>
            <person name="Zhu Y."/>
            <person name="Lenz T.L."/>
            <person name="Gerashchenko M.V."/>
            <person name="Fan D."/>
            <person name="Hee Yim S."/>
            <person name="Yao X."/>
            <person name="Jordan D."/>
            <person name="Xiong Y."/>
            <person name="Ma Y."/>
            <person name="Lyapunov A.N."/>
            <person name="Chen G."/>
            <person name="Kulakova O.I."/>
            <person name="Sun Y."/>
            <person name="Lee S.G."/>
            <person name="Bronson R.T."/>
            <person name="Moskalev A.A."/>
            <person name="Sunyaev S.R."/>
            <person name="Zhang G."/>
            <person name="Krogh A."/>
            <person name="Wang J."/>
            <person name="Gladyshev V.N."/>
        </authorList>
    </citation>
    <scope>NUCLEOTIDE SEQUENCE [LARGE SCALE GENOMIC DNA]</scope>
</reference>
<dbReference type="AlphaFoldDB" id="S7N9P0"/>
<dbReference type="Proteomes" id="UP000052978">
    <property type="component" value="Unassembled WGS sequence"/>
</dbReference>
<dbReference type="EMBL" id="KE163810">
    <property type="protein sequence ID" value="EPQ13964.1"/>
    <property type="molecule type" value="Genomic_DNA"/>
</dbReference>
<feature type="region of interest" description="Disordered" evidence="1">
    <location>
        <begin position="23"/>
        <end position="89"/>
    </location>
</feature>
<organism evidence="2 3">
    <name type="scientific">Myotis brandtii</name>
    <name type="common">Brandt's bat</name>
    <dbReference type="NCBI Taxonomy" id="109478"/>
    <lineage>
        <taxon>Eukaryota</taxon>
        <taxon>Metazoa</taxon>
        <taxon>Chordata</taxon>
        <taxon>Craniata</taxon>
        <taxon>Vertebrata</taxon>
        <taxon>Euteleostomi</taxon>
        <taxon>Mammalia</taxon>
        <taxon>Eutheria</taxon>
        <taxon>Laurasiatheria</taxon>
        <taxon>Chiroptera</taxon>
        <taxon>Yangochiroptera</taxon>
        <taxon>Vespertilionidae</taxon>
        <taxon>Myotis</taxon>
    </lineage>
</organism>
<accession>S7N9P0</accession>
<feature type="compositionally biased region" description="Gly residues" evidence="1">
    <location>
        <begin position="29"/>
        <end position="42"/>
    </location>
</feature>
<feature type="compositionally biased region" description="Basic and acidic residues" evidence="1">
    <location>
        <begin position="52"/>
        <end position="61"/>
    </location>
</feature>
<protein>
    <submittedName>
        <fullName evidence="2">Uncharacterized protein</fullName>
    </submittedName>
</protein>
<feature type="compositionally biased region" description="Low complexity" evidence="1">
    <location>
        <begin position="111"/>
        <end position="123"/>
    </location>
</feature>
<feature type="region of interest" description="Disordered" evidence="1">
    <location>
        <begin position="104"/>
        <end position="152"/>
    </location>
</feature>
<evidence type="ECO:0000313" key="2">
    <source>
        <dbReference type="EMBL" id="EPQ13964.1"/>
    </source>
</evidence>
<gene>
    <name evidence="2" type="ORF">D623_10011539</name>
</gene>
<evidence type="ECO:0000313" key="3">
    <source>
        <dbReference type="Proteomes" id="UP000052978"/>
    </source>
</evidence>
<proteinExistence type="predicted"/>
<sequence length="152" mass="15740">MVRMATAATETWLSAGVLRRRSGWESLGEGQGDPGGLGGRGSGRAWEGPGGRAREVRERPLLGEAGPRGRRTSEGEGGPSHLRVLSRDPHARAGKGLWACASAVPEKGARSPSVSSRSPISSPLVGVYKLSAPPPTRPPQLAKAGFSKANGK</sequence>
<keyword evidence="3" id="KW-1185">Reference proteome</keyword>
<name>S7N9P0_MYOBR</name>